<dbReference type="Proteomes" id="UP001201980">
    <property type="component" value="Unassembled WGS sequence"/>
</dbReference>
<accession>A0AAD5RNF4</accession>
<proteinExistence type="predicted"/>
<feature type="region of interest" description="Disordered" evidence="1">
    <location>
        <begin position="147"/>
        <end position="172"/>
    </location>
</feature>
<organism evidence="2 3">
    <name type="scientific">Zalerion maritima</name>
    <dbReference type="NCBI Taxonomy" id="339359"/>
    <lineage>
        <taxon>Eukaryota</taxon>
        <taxon>Fungi</taxon>
        <taxon>Dikarya</taxon>
        <taxon>Ascomycota</taxon>
        <taxon>Pezizomycotina</taxon>
        <taxon>Sordariomycetes</taxon>
        <taxon>Lulworthiomycetidae</taxon>
        <taxon>Lulworthiales</taxon>
        <taxon>Lulworthiaceae</taxon>
        <taxon>Zalerion</taxon>
    </lineage>
</organism>
<evidence type="ECO:0000313" key="3">
    <source>
        <dbReference type="Proteomes" id="UP001201980"/>
    </source>
</evidence>
<evidence type="ECO:0000313" key="2">
    <source>
        <dbReference type="EMBL" id="KAJ2895302.1"/>
    </source>
</evidence>
<keyword evidence="3" id="KW-1185">Reference proteome</keyword>
<protein>
    <submittedName>
        <fullName evidence="2">Uncharacterized protein</fullName>
    </submittedName>
</protein>
<dbReference type="PANTHER" id="PTHR40619:SF3">
    <property type="entry name" value="FUNGAL STAND N-TERMINAL GOODBYE DOMAIN-CONTAINING PROTEIN"/>
    <property type="match status" value="1"/>
</dbReference>
<name>A0AAD5RNF4_9PEZI</name>
<sequence length="766" mass="85803">MQSSLTVPAANRLRTSYRRSKRPECASRNPALLNAQFSIQCPKTAENHTVENDMFIWLVSKVLQKKSQEEGSKNINLKSGVPWLLEQIGSSIIGPFLYVSMRSSMAPPNSSIPPVTVEFIDTQLPKYHPVYASPPAHYDAMSRKYVPNSEASAPKPSDRSASPPVYTELAPRPEYTSTKPMQLWNAIFPESMETFVSTKTEPKGRRETEYSIRNRSGWRAVYETLQAARHSYHNDEAGAGHWMQRARRKVADNITPAVHAARIATKLAPNEPCTTPVLGAVELLLEAAKTAADVRREVLEGFETLVTDFSEVELYLGTFPGDLNIRRASIDLTVATLDAIERVIGFFLCNAFLKAGKAVLKGVDYESELRESLGSIKMKSDRLLREAHNSNMYKSEMYIQQSLQNEREILDRQHRSTQDHKQLHEGQKMVMKALGTTTDALNSMNELLSVRDRELKATREENTHLRIELERARSTSPSVPDLWSPPQAYPQISPVMAWYLSPEALRRLLDCPDADLSDISLVLGKKEQLPARQRAQAEQVINTPLFRNWIVAPSSGKLLVQWDTSLPKTIAEVSPLSVLCTVMLDALRARVGYVSAIWFCGQHITTSGDQSRYTGGRSMLTSMIDQLLRDYTFDTGSLHRHINLKALQEHSIEELGKLLGCLVRQMLNTTTVFFIVDGVYLYERDQFWDESILAFSILLKLAGDSSILASVKVLFTSTPGTEAVRDAFEQDNLVLTIDGLPPATWAPSKERTMRELQGAGEGPGFC</sequence>
<dbReference type="AlphaFoldDB" id="A0AAD5RNF4"/>
<reference evidence="2" key="1">
    <citation type="submission" date="2022-07" db="EMBL/GenBank/DDBJ databases">
        <title>Draft genome sequence of Zalerion maritima ATCC 34329, a (micro)plastics degrading marine fungus.</title>
        <authorList>
            <person name="Paco A."/>
            <person name="Goncalves M.F.M."/>
            <person name="Rocha-Santos T.A.P."/>
            <person name="Alves A."/>
        </authorList>
    </citation>
    <scope>NUCLEOTIDE SEQUENCE</scope>
    <source>
        <strain evidence="2">ATCC 34329</strain>
    </source>
</reference>
<comment type="caution">
    <text evidence="2">The sequence shown here is derived from an EMBL/GenBank/DDBJ whole genome shotgun (WGS) entry which is preliminary data.</text>
</comment>
<evidence type="ECO:0000256" key="1">
    <source>
        <dbReference type="SAM" id="MobiDB-lite"/>
    </source>
</evidence>
<dbReference type="PANTHER" id="PTHR40619">
    <property type="entry name" value="FUNGAL STAND N-TERMINAL GOODBYE DOMAIN-CONTAINING PROTEIN"/>
    <property type="match status" value="1"/>
</dbReference>
<gene>
    <name evidence="2" type="ORF">MKZ38_006712</name>
</gene>
<dbReference type="EMBL" id="JAKWBI020000413">
    <property type="protein sequence ID" value="KAJ2895302.1"/>
    <property type="molecule type" value="Genomic_DNA"/>
</dbReference>